<dbReference type="EMBL" id="JBIASD010000044">
    <property type="protein sequence ID" value="MFF3671346.1"/>
    <property type="molecule type" value="Genomic_DNA"/>
</dbReference>
<evidence type="ECO:0000313" key="3">
    <source>
        <dbReference type="Proteomes" id="UP001602013"/>
    </source>
</evidence>
<dbReference type="Proteomes" id="UP001602013">
    <property type="component" value="Unassembled WGS sequence"/>
</dbReference>
<evidence type="ECO:0000313" key="2">
    <source>
        <dbReference type="EMBL" id="MFF3671346.1"/>
    </source>
</evidence>
<protein>
    <recommendedName>
        <fullName evidence="4">MFS transporter</fullName>
    </recommendedName>
</protein>
<reference evidence="2 3" key="1">
    <citation type="submission" date="2024-10" db="EMBL/GenBank/DDBJ databases">
        <title>The Natural Products Discovery Center: Release of the First 8490 Sequenced Strains for Exploring Actinobacteria Biosynthetic Diversity.</title>
        <authorList>
            <person name="Kalkreuter E."/>
            <person name="Kautsar S.A."/>
            <person name="Yang D."/>
            <person name="Bader C.D."/>
            <person name="Teijaro C.N."/>
            <person name="Fluegel L."/>
            <person name="Davis C.M."/>
            <person name="Simpson J.R."/>
            <person name="Lauterbach L."/>
            <person name="Steele A.D."/>
            <person name="Gui C."/>
            <person name="Meng S."/>
            <person name="Li G."/>
            <person name="Viehrig K."/>
            <person name="Ye F."/>
            <person name="Su P."/>
            <person name="Kiefer A.F."/>
            <person name="Nichols A."/>
            <person name="Cepeda A.J."/>
            <person name="Yan W."/>
            <person name="Fan B."/>
            <person name="Jiang Y."/>
            <person name="Adhikari A."/>
            <person name="Zheng C.-J."/>
            <person name="Schuster L."/>
            <person name="Cowan T.M."/>
            <person name="Smanski M.J."/>
            <person name="Chevrette M.G."/>
            <person name="De Carvalho L.P.S."/>
            <person name="Shen B."/>
        </authorList>
    </citation>
    <scope>NUCLEOTIDE SEQUENCE [LARGE SCALE GENOMIC DNA]</scope>
    <source>
        <strain evidence="2 3">NPDC002173</strain>
    </source>
</reference>
<keyword evidence="3" id="KW-1185">Reference proteome</keyword>
<evidence type="ECO:0008006" key="4">
    <source>
        <dbReference type="Google" id="ProtNLM"/>
    </source>
</evidence>
<dbReference type="RefSeq" id="WP_387417531.1">
    <property type="nucleotide sequence ID" value="NZ_JBIASD010000044.1"/>
</dbReference>
<keyword evidence="1" id="KW-0812">Transmembrane</keyword>
<feature type="transmembrane region" description="Helical" evidence="1">
    <location>
        <begin position="19"/>
        <end position="40"/>
    </location>
</feature>
<keyword evidence="1" id="KW-0472">Membrane</keyword>
<accession>A0ABW6T292</accession>
<evidence type="ECO:0000256" key="1">
    <source>
        <dbReference type="SAM" id="Phobius"/>
    </source>
</evidence>
<sequence>MAISHSGAEPPIRASRLPLLLACGGSFLAFLDVTIANLAVPPWHATSAGSI</sequence>
<keyword evidence="1" id="KW-1133">Transmembrane helix</keyword>
<proteinExistence type="predicted"/>
<name>A0ABW6T292_9ACTN</name>
<organism evidence="2 3">
    <name type="scientific">Microtetraspora malaysiensis</name>
    <dbReference type="NCBI Taxonomy" id="161358"/>
    <lineage>
        <taxon>Bacteria</taxon>
        <taxon>Bacillati</taxon>
        <taxon>Actinomycetota</taxon>
        <taxon>Actinomycetes</taxon>
        <taxon>Streptosporangiales</taxon>
        <taxon>Streptosporangiaceae</taxon>
        <taxon>Microtetraspora</taxon>
    </lineage>
</organism>
<gene>
    <name evidence="2" type="ORF">ACFYXI_37755</name>
</gene>
<comment type="caution">
    <text evidence="2">The sequence shown here is derived from an EMBL/GenBank/DDBJ whole genome shotgun (WGS) entry which is preliminary data.</text>
</comment>